<dbReference type="Proteomes" id="UP001596378">
    <property type="component" value="Unassembled WGS sequence"/>
</dbReference>
<dbReference type="CDD" id="cd00093">
    <property type="entry name" value="HTH_XRE"/>
    <property type="match status" value="1"/>
</dbReference>
<dbReference type="EMBL" id="JBHTAI010000023">
    <property type="protein sequence ID" value="MFC7152431.1"/>
    <property type="molecule type" value="Genomic_DNA"/>
</dbReference>
<dbReference type="Pfam" id="PF01381">
    <property type="entry name" value="HTH_3"/>
    <property type="match status" value="1"/>
</dbReference>
<dbReference type="PROSITE" id="PS50943">
    <property type="entry name" value="HTH_CROC1"/>
    <property type="match status" value="1"/>
</dbReference>
<dbReference type="SUPFAM" id="SSF47413">
    <property type="entry name" value="lambda repressor-like DNA-binding domains"/>
    <property type="match status" value="1"/>
</dbReference>
<feature type="domain" description="HTH cro/C1-type" evidence="2">
    <location>
        <begin position="4"/>
        <end position="58"/>
    </location>
</feature>
<organism evidence="3 4">
    <name type="scientific">Cohnella cellulosilytica</name>
    <dbReference type="NCBI Taxonomy" id="986710"/>
    <lineage>
        <taxon>Bacteria</taxon>
        <taxon>Bacillati</taxon>
        <taxon>Bacillota</taxon>
        <taxon>Bacilli</taxon>
        <taxon>Bacillales</taxon>
        <taxon>Paenibacillaceae</taxon>
        <taxon>Cohnella</taxon>
    </lineage>
</organism>
<gene>
    <name evidence="3" type="ORF">ACFQMJ_28180</name>
</gene>
<accession>A0ABW2FK26</accession>
<protein>
    <submittedName>
        <fullName evidence="3">Helix-turn-helix domain-containing protein</fullName>
    </submittedName>
</protein>
<evidence type="ECO:0000313" key="3">
    <source>
        <dbReference type="EMBL" id="MFC7152431.1"/>
    </source>
</evidence>
<dbReference type="PANTHER" id="PTHR46558">
    <property type="entry name" value="TRACRIPTIONAL REGULATORY PROTEIN-RELATED-RELATED"/>
    <property type="match status" value="1"/>
</dbReference>
<sequence>MNRIKLLRTELNMRQVDLAKHLKVGQSTLSGWENGAYEVDNENLYKMADLFKCSIDYLLGRSNERNRPYYALDDKDEKDIAKDLERIMADLDSKEALAFHGEPLDDEDRELLRRSLENSLIIAKQMAKKKFTPKKYRN</sequence>
<reference evidence="4" key="1">
    <citation type="journal article" date="2019" name="Int. J. Syst. Evol. Microbiol.">
        <title>The Global Catalogue of Microorganisms (GCM) 10K type strain sequencing project: providing services to taxonomists for standard genome sequencing and annotation.</title>
        <authorList>
            <consortium name="The Broad Institute Genomics Platform"/>
            <consortium name="The Broad Institute Genome Sequencing Center for Infectious Disease"/>
            <person name="Wu L."/>
            <person name="Ma J."/>
        </authorList>
    </citation>
    <scope>NUCLEOTIDE SEQUENCE [LARGE SCALE GENOMIC DNA]</scope>
    <source>
        <strain evidence="4">KCTC 12907</strain>
    </source>
</reference>
<evidence type="ECO:0000313" key="4">
    <source>
        <dbReference type="Proteomes" id="UP001596378"/>
    </source>
</evidence>
<evidence type="ECO:0000259" key="2">
    <source>
        <dbReference type="PROSITE" id="PS50943"/>
    </source>
</evidence>
<keyword evidence="1" id="KW-0238">DNA-binding</keyword>
<dbReference type="RefSeq" id="WP_378044164.1">
    <property type="nucleotide sequence ID" value="NZ_JBHMDN010000002.1"/>
</dbReference>
<proteinExistence type="predicted"/>
<name>A0ABW2FK26_9BACL</name>
<dbReference type="Gene3D" id="1.10.260.40">
    <property type="entry name" value="lambda repressor-like DNA-binding domains"/>
    <property type="match status" value="1"/>
</dbReference>
<keyword evidence="4" id="KW-1185">Reference proteome</keyword>
<dbReference type="SMART" id="SM00530">
    <property type="entry name" value="HTH_XRE"/>
    <property type="match status" value="1"/>
</dbReference>
<comment type="caution">
    <text evidence="3">The sequence shown here is derived from an EMBL/GenBank/DDBJ whole genome shotgun (WGS) entry which is preliminary data.</text>
</comment>
<dbReference type="PANTHER" id="PTHR46558:SF11">
    <property type="entry name" value="HTH-TYPE TRANSCRIPTIONAL REGULATOR XRE"/>
    <property type="match status" value="1"/>
</dbReference>
<evidence type="ECO:0000256" key="1">
    <source>
        <dbReference type="ARBA" id="ARBA00023125"/>
    </source>
</evidence>
<dbReference type="InterPro" id="IPR001387">
    <property type="entry name" value="Cro/C1-type_HTH"/>
</dbReference>
<dbReference type="InterPro" id="IPR010982">
    <property type="entry name" value="Lambda_DNA-bd_dom_sf"/>
</dbReference>